<name>A0A0U1P2R7_9BACI</name>
<feature type="transmembrane region" description="Helical" evidence="1">
    <location>
        <begin position="111"/>
        <end position="134"/>
    </location>
</feature>
<dbReference type="OrthoDB" id="8613028at2"/>
<feature type="transmembrane region" description="Helical" evidence="1">
    <location>
        <begin position="288"/>
        <end position="310"/>
    </location>
</feature>
<dbReference type="PANTHER" id="PTHR37305:SF1">
    <property type="entry name" value="MEMBRANE PROTEIN"/>
    <property type="match status" value="1"/>
</dbReference>
<dbReference type="STRING" id="1499688.BN000_04603"/>
<feature type="transmembrane region" description="Helical" evidence="1">
    <location>
        <begin position="20"/>
        <end position="40"/>
    </location>
</feature>
<accession>A0A0U1P2R7</accession>
<dbReference type="AlphaFoldDB" id="A0A0U1P2R7"/>
<feature type="transmembrane region" description="Helical" evidence="1">
    <location>
        <begin position="155"/>
        <end position="183"/>
    </location>
</feature>
<gene>
    <name evidence="2" type="primary">yhcI</name>
    <name evidence="2" type="ORF">BN000_04603</name>
</gene>
<keyword evidence="3" id="KW-1185">Reference proteome</keyword>
<dbReference type="PANTHER" id="PTHR37305">
    <property type="entry name" value="INTEGRAL MEMBRANE PROTEIN-RELATED"/>
    <property type="match status" value="1"/>
</dbReference>
<feature type="transmembrane region" description="Helical" evidence="1">
    <location>
        <begin position="203"/>
        <end position="226"/>
    </location>
</feature>
<evidence type="ECO:0000313" key="3">
    <source>
        <dbReference type="Proteomes" id="UP000199087"/>
    </source>
</evidence>
<evidence type="ECO:0000313" key="2">
    <source>
        <dbReference type="EMBL" id="CRK84565.1"/>
    </source>
</evidence>
<dbReference type="GO" id="GO:0005886">
    <property type="term" value="C:plasma membrane"/>
    <property type="evidence" value="ECO:0007669"/>
    <property type="project" value="UniProtKB-SubCell"/>
</dbReference>
<keyword evidence="1" id="KW-0472">Membrane</keyword>
<keyword evidence="1" id="KW-1133">Transmembrane helix</keyword>
<feature type="transmembrane region" description="Helical" evidence="1">
    <location>
        <begin position="238"/>
        <end position="257"/>
    </location>
</feature>
<dbReference type="Proteomes" id="UP000199087">
    <property type="component" value="Unassembled WGS sequence"/>
</dbReference>
<reference evidence="3" key="1">
    <citation type="submission" date="2015-05" db="EMBL/GenBank/DDBJ databases">
        <authorList>
            <person name="Urmite Genomes"/>
        </authorList>
    </citation>
    <scope>NUCLEOTIDE SEQUENCE [LARGE SCALE GENOMIC DNA]</scope>
    <source>
        <strain evidence="3">LF1</strain>
    </source>
</reference>
<dbReference type="EMBL" id="CVRB01000005">
    <property type="protein sequence ID" value="CRK84565.1"/>
    <property type="molecule type" value="Genomic_DNA"/>
</dbReference>
<dbReference type="GO" id="GO:0140359">
    <property type="term" value="F:ABC-type transporter activity"/>
    <property type="evidence" value="ECO:0007669"/>
    <property type="project" value="InterPro"/>
</dbReference>
<organism evidence="2 3">
    <name type="scientific">Neobacillus massiliamazoniensis</name>
    <dbReference type="NCBI Taxonomy" id="1499688"/>
    <lineage>
        <taxon>Bacteria</taxon>
        <taxon>Bacillati</taxon>
        <taxon>Bacillota</taxon>
        <taxon>Bacilli</taxon>
        <taxon>Bacillales</taxon>
        <taxon>Bacillaceae</taxon>
        <taxon>Neobacillus</taxon>
    </lineage>
</organism>
<evidence type="ECO:0000256" key="1">
    <source>
        <dbReference type="SAM" id="Phobius"/>
    </source>
</evidence>
<proteinExistence type="predicted"/>
<sequence>MPKLIVNEWIKIFKRPGTFVMIGLLVLSVIATGVLTKVYSNNKQTANHQWEQQVKQEIKEYQKQIKELPSTSVNVKKDLERKVAIDQYRLDHKIPPTKETTGWTFIKDSSALISFAGLFTIIIAAGIVASEFSWGTVKLLLIRPIKRYKILLSKYMTVILFDLFMLAILFASAAILGFALFGTGDGNNVHLAYSNGSVVEQNMFLYLIKTYLLASIDVIMITTMAFMISAVFRNSSMATGLSIFLLFMGGTITSLIASRYDWAKYILFANTDLTQYFDGVPLVKGMTVGFSVIMLLIYFFVFQLLAFRVFTKRDVAA</sequence>
<dbReference type="RefSeq" id="WP_090638610.1">
    <property type="nucleotide sequence ID" value="NZ_CVRB01000005.1"/>
</dbReference>
<keyword evidence="1" id="KW-0812">Transmembrane</keyword>
<dbReference type="Pfam" id="PF12679">
    <property type="entry name" value="ABC2_membrane_2"/>
    <property type="match status" value="1"/>
</dbReference>
<protein>
    <submittedName>
        <fullName evidence="2">Permease YhcI</fullName>
    </submittedName>
</protein>